<keyword evidence="1" id="KW-1133">Transmembrane helix</keyword>
<accession>A0A1G6R3W0</accession>
<gene>
    <name evidence="2" type="ORF">SAMN05192589_10430</name>
</gene>
<organism evidence="2 3">
    <name type="scientific">Paracidovorax valerianellae</name>
    <dbReference type="NCBI Taxonomy" id="187868"/>
    <lineage>
        <taxon>Bacteria</taxon>
        <taxon>Pseudomonadati</taxon>
        <taxon>Pseudomonadota</taxon>
        <taxon>Betaproteobacteria</taxon>
        <taxon>Burkholderiales</taxon>
        <taxon>Comamonadaceae</taxon>
        <taxon>Paracidovorax</taxon>
    </lineage>
</organism>
<dbReference type="AlphaFoldDB" id="A0A1G6R3W0"/>
<feature type="transmembrane region" description="Helical" evidence="1">
    <location>
        <begin position="14"/>
        <end position="41"/>
    </location>
</feature>
<keyword evidence="1" id="KW-0812">Transmembrane</keyword>
<sequence>MNAAALRRFVVRSWFGLLCIFLGFLPVLLLLVGWPLFHLLGCQGNEGSGMQCASAPWLSDVAYSVLLIGAWGSMFTLPSALVLYLAGVVVRWIAREPTQR</sequence>
<dbReference type="EMBL" id="FMZC01000004">
    <property type="protein sequence ID" value="SDC99201.1"/>
    <property type="molecule type" value="Genomic_DNA"/>
</dbReference>
<dbReference type="Proteomes" id="UP000198781">
    <property type="component" value="Unassembled WGS sequence"/>
</dbReference>
<evidence type="ECO:0000256" key="1">
    <source>
        <dbReference type="SAM" id="Phobius"/>
    </source>
</evidence>
<evidence type="ECO:0000313" key="2">
    <source>
        <dbReference type="EMBL" id="SDC99201.1"/>
    </source>
</evidence>
<name>A0A1G6R3W0_9BURK</name>
<feature type="transmembrane region" description="Helical" evidence="1">
    <location>
        <begin position="61"/>
        <end position="94"/>
    </location>
</feature>
<keyword evidence="1" id="KW-0472">Membrane</keyword>
<protein>
    <submittedName>
        <fullName evidence="2">Uncharacterized protein</fullName>
    </submittedName>
</protein>
<proteinExistence type="predicted"/>
<keyword evidence="3" id="KW-1185">Reference proteome</keyword>
<dbReference type="RefSeq" id="WP_092742105.1">
    <property type="nucleotide sequence ID" value="NZ_FMZC01000004.1"/>
</dbReference>
<dbReference type="OrthoDB" id="8820788at2"/>
<reference evidence="2 3" key="1">
    <citation type="submission" date="2016-10" db="EMBL/GenBank/DDBJ databases">
        <authorList>
            <person name="de Groot N.N."/>
        </authorList>
    </citation>
    <scope>NUCLEOTIDE SEQUENCE [LARGE SCALE GENOMIC DNA]</scope>
    <source>
        <strain evidence="2 3">DSM 16619</strain>
    </source>
</reference>
<evidence type="ECO:0000313" key="3">
    <source>
        <dbReference type="Proteomes" id="UP000198781"/>
    </source>
</evidence>